<dbReference type="InterPro" id="IPR036390">
    <property type="entry name" value="WH_DNA-bd_sf"/>
</dbReference>
<dbReference type="EMBL" id="LR536450">
    <property type="protein sequence ID" value="VFU09289.1"/>
    <property type="molecule type" value="Genomic_DNA"/>
</dbReference>
<reference evidence="3 4" key="1">
    <citation type="submission" date="2019-03" db="EMBL/GenBank/DDBJ databases">
        <authorList>
            <person name="Kox A.R. M."/>
        </authorList>
    </citation>
    <scope>NUCLEOTIDE SEQUENCE [LARGE SCALE GENOMIC DNA]</scope>
    <source>
        <strain evidence="3">MTUNDRAET4 annotated genome</strain>
    </source>
</reference>
<dbReference type="SUPFAM" id="SSF46785">
    <property type="entry name" value="Winged helix' DNA-binding domain"/>
    <property type="match status" value="1"/>
</dbReference>
<dbReference type="AlphaFoldDB" id="A0A4U8Z1U7"/>
<dbReference type="Proteomes" id="UP000294360">
    <property type="component" value="Chromosome"/>
</dbReference>
<dbReference type="GO" id="GO:0003700">
    <property type="term" value="F:DNA-binding transcription factor activity"/>
    <property type="evidence" value="ECO:0007669"/>
    <property type="project" value="InterPro"/>
</dbReference>
<dbReference type="KEGG" id="mtun:MTUNDRAET4_2402"/>
<dbReference type="Pfam" id="PF00126">
    <property type="entry name" value="HTH_1"/>
    <property type="match status" value="1"/>
</dbReference>
<dbReference type="InterPro" id="IPR051815">
    <property type="entry name" value="Molybdate_resp_trans_reg"/>
</dbReference>
<proteinExistence type="predicted"/>
<feature type="region of interest" description="Disordered" evidence="1">
    <location>
        <begin position="72"/>
        <end position="114"/>
    </location>
</feature>
<name>A0A4U8Z1U7_METTU</name>
<dbReference type="PANTHER" id="PTHR30432">
    <property type="entry name" value="TRANSCRIPTIONAL REGULATOR MODE"/>
    <property type="match status" value="1"/>
</dbReference>
<sequence>MPRVLPGEIDTLLALRANGKLLVGRERVTLLEAVIQHGSITKAADVAGFSYKTAWDAVNAINNLLPRPAFITHTGGPRGGGAEVTEEGAPPARHIPPPRRKAQPDLLQHRRARH</sequence>
<protein>
    <recommendedName>
        <fullName evidence="2">HTH lysR-type domain-containing protein</fullName>
    </recommendedName>
</protein>
<dbReference type="RefSeq" id="WP_342211536.1">
    <property type="nucleotide sequence ID" value="NZ_LR536450.1"/>
</dbReference>
<dbReference type="Gene3D" id="1.10.10.10">
    <property type="entry name" value="Winged helix-like DNA-binding domain superfamily/Winged helix DNA-binding domain"/>
    <property type="match status" value="1"/>
</dbReference>
<dbReference type="PANTHER" id="PTHR30432:SF1">
    <property type="entry name" value="DNA-BINDING TRANSCRIPTIONAL DUAL REGULATOR MODE"/>
    <property type="match status" value="1"/>
</dbReference>
<dbReference type="InterPro" id="IPR000847">
    <property type="entry name" value="LysR_HTH_N"/>
</dbReference>
<dbReference type="InterPro" id="IPR036388">
    <property type="entry name" value="WH-like_DNA-bd_sf"/>
</dbReference>
<organism evidence="3 4">
    <name type="scientific">Methylocella tundrae</name>
    <dbReference type="NCBI Taxonomy" id="227605"/>
    <lineage>
        <taxon>Bacteria</taxon>
        <taxon>Pseudomonadati</taxon>
        <taxon>Pseudomonadota</taxon>
        <taxon>Alphaproteobacteria</taxon>
        <taxon>Hyphomicrobiales</taxon>
        <taxon>Beijerinckiaceae</taxon>
        <taxon>Methylocella</taxon>
    </lineage>
</organism>
<gene>
    <name evidence="3" type="ORF">MTUNDRAET4_2402</name>
</gene>
<evidence type="ECO:0000313" key="3">
    <source>
        <dbReference type="EMBL" id="VFU09289.1"/>
    </source>
</evidence>
<accession>A0A4U8Z1U7</accession>
<evidence type="ECO:0000256" key="1">
    <source>
        <dbReference type="SAM" id="MobiDB-lite"/>
    </source>
</evidence>
<evidence type="ECO:0000259" key="2">
    <source>
        <dbReference type="Pfam" id="PF00126"/>
    </source>
</evidence>
<feature type="domain" description="HTH lysR-type" evidence="2">
    <location>
        <begin position="28"/>
        <end position="88"/>
    </location>
</feature>
<evidence type="ECO:0000313" key="4">
    <source>
        <dbReference type="Proteomes" id="UP000294360"/>
    </source>
</evidence>